<evidence type="ECO:0000259" key="3">
    <source>
        <dbReference type="Pfam" id="PF07364"/>
    </source>
</evidence>
<dbReference type="InterPro" id="IPR015995">
    <property type="entry name" value="MlrC_N"/>
</dbReference>
<feature type="domain" description="Microcystin LR degradation protein MlrC N-terminal" evidence="3">
    <location>
        <begin position="2"/>
        <end position="285"/>
    </location>
</feature>
<comment type="cofactor">
    <cofactor evidence="1">
        <name>Zn(2+)</name>
        <dbReference type="ChEBI" id="CHEBI:29105"/>
    </cofactor>
    <text evidence="1">Binds 1 zinc ion per subunit.</text>
</comment>
<evidence type="ECO:0000256" key="1">
    <source>
        <dbReference type="PIRNR" id="PIRNR012702"/>
    </source>
</evidence>
<dbReference type="Pfam" id="PF07364">
    <property type="entry name" value="DUF1485"/>
    <property type="match status" value="1"/>
</dbReference>
<keyword evidence="1" id="KW-0479">Metal-binding</keyword>
<accession>A0ABT0ACQ9</accession>
<organism evidence="4 5">
    <name type="scientific">Novosphingobium mangrovi</name>
    <name type="common">ex Hu et al. 2023</name>
    <dbReference type="NCBI Taxonomy" id="2930094"/>
    <lineage>
        <taxon>Bacteria</taxon>
        <taxon>Pseudomonadati</taxon>
        <taxon>Pseudomonadota</taxon>
        <taxon>Alphaproteobacteria</taxon>
        <taxon>Sphingomonadales</taxon>
        <taxon>Sphingomonadaceae</taxon>
        <taxon>Novosphingobium</taxon>
    </lineage>
</organism>
<evidence type="ECO:0000259" key="2">
    <source>
        <dbReference type="Pfam" id="PF07171"/>
    </source>
</evidence>
<feature type="domain" description="Microcystin LR degradation protein MlrC C-terminal" evidence="2">
    <location>
        <begin position="294"/>
        <end position="466"/>
    </location>
</feature>
<protein>
    <recommendedName>
        <fullName evidence="1">Microcystinase C</fullName>
        <shortName evidence="1">MlrC</shortName>
    </recommendedName>
</protein>
<comment type="similarity">
    <text evidence="1">Belongs to the peptidase M81 family.</text>
</comment>
<sequence>MRIFLGGIATETNTFAAFPTTMAAFEEHGVSRKATCVPGSILGGLMGVMRARAEADGHEVIEGLSAFAQPAGLVARQAYETLRDGLLDDLAGAGPLDVILLVLHGAMVAEHVEDCEGDLLTRVRAMAPHAVIGVELDPHCHLSETMVETADLIVIGKLFPHTDLGSCAAQLYSLALRTARQEIVPVAALLDTQMIGFYPTTHQPMAGLVAKWRGLECGRILSVNLAHGFPWADVADVGTRVLVYADGEGCAASRRALGVAQDIYAQREVLRHRLPALEDVLRRALASPGLTVLGDACDNPGGGAAGDSVFGLAALLRLGAEGAVFGALWDPEAVHLCRAAGEGREVSLVLGGHSGPAAGDPVRVTGTVMALREGYTSAVFGNRQDMGDAVWLRCEGIDVVVCSARAQTYAPDTFTGLGIDLADKRVVLVKSAVHYRADFAPLARETMSVATPGALRVDFEAIPYTRRSLDYFPRVPDPWARGEPAARIFPARTARAQLSGKA</sequence>
<keyword evidence="1" id="KW-0645">Protease</keyword>
<gene>
    <name evidence="4" type="ORF">MTR65_09845</name>
</gene>
<dbReference type="RefSeq" id="WP_243799626.1">
    <property type="nucleotide sequence ID" value="NZ_JALHAT010000014.1"/>
</dbReference>
<evidence type="ECO:0000313" key="4">
    <source>
        <dbReference type="EMBL" id="MCJ1960981.1"/>
    </source>
</evidence>
<dbReference type="Proteomes" id="UP001162802">
    <property type="component" value="Unassembled WGS sequence"/>
</dbReference>
<dbReference type="EMBL" id="JALHAT010000014">
    <property type="protein sequence ID" value="MCJ1960981.1"/>
    <property type="molecule type" value="Genomic_DNA"/>
</dbReference>
<keyword evidence="1" id="KW-0482">Metalloprotease</keyword>
<keyword evidence="5" id="KW-1185">Reference proteome</keyword>
<dbReference type="Pfam" id="PF07171">
    <property type="entry name" value="MlrC_C"/>
    <property type="match status" value="1"/>
</dbReference>
<comment type="function">
    <text evidence="1">Involved in peptidolytic degradation of cyclic heptapeptide hepatotoxin microcystin (MC).</text>
</comment>
<reference evidence="4" key="1">
    <citation type="submission" date="2022-03" db="EMBL/GenBank/DDBJ databases">
        <title>Identification of a novel bacterium isolated from mangrove sediments.</title>
        <authorList>
            <person name="Pan X."/>
        </authorList>
    </citation>
    <scope>NUCLEOTIDE SEQUENCE</scope>
    <source>
        <strain evidence="4">B2637</strain>
    </source>
</reference>
<dbReference type="InterPro" id="IPR009197">
    <property type="entry name" value="MlrC"/>
</dbReference>
<dbReference type="InterPro" id="IPR010799">
    <property type="entry name" value="MlrC_C"/>
</dbReference>
<name>A0ABT0ACQ9_9SPHN</name>
<dbReference type="PIRSF" id="PIRSF012702">
    <property type="entry name" value="UCP012702"/>
    <property type="match status" value="1"/>
</dbReference>
<evidence type="ECO:0000313" key="5">
    <source>
        <dbReference type="Proteomes" id="UP001162802"/>
    </source>
</evidence>
<comment type="caution">
    <text evidence="4">The sequence shown here is derived from an EMBL/GenBank/DDBJ whole genome shotgun (WGS) entry which is preliminary data.</text>
</comment>
<proteinExistence type="inferred from homology"/>
<keyword evidence="1" id="KW-0378">Hydrolase</keyword>